<dbReference type="InterPro" id="IPR029063">
    <property type="entry name" value="SAM-dependent_MTases_sf"/>
</dbReference>
<dbReference type="InterPro" id="IPR019410">
    <property type="entry name" value="Methyltransf_16"/>
</dbReference>
<dbReference type="SUPFAM" id="SSF53335">
    <property type="entry name" value="S-adenosyl-L-methionine-dependent methyltransferases"/>
    <property type="match status" value="1"/>
</dbReference>
<evidence type="ECO:0000256" key="1">
    <source>
        <dbReference type="ARBA" id="ARBA00005511"/>
    </source>
</evidence>
<protein>
    <recommendedName>
        <fullName evidence="3">FAM86 N-terminal domain-containing protein</fullName>
    </recommendedName>
</protein>
<feature type="domain" description="FAM86 N-terminal" evidence="3">
    <location>
        <begin position="10"/>
        <end position="90"/>
    </location>
</feature>
<dbReference type="Pfam" id="PF10294">
    <property type="entry name" value="Methyltransf_16"/>
    <property type="match status" value="1"/>
</dbReference>
<keyword evidence="5" id="KW-1185">Reference proteome</keyword>
<dbReference type="GO" id="GO:0016740">
    <property type="term" value="F:transferase activity"/>
    <property type="evidence" value="ECO:0007669"/>
    <property type="project" value="UniProtKB-KW"/>
</dbReference>
<reference evidence="4" key="1">
    <citation type="journal article" date="2023" name="G3 (Bethesda)">
        <title>Whole genome assemblies of Zophobas morio and Tenebrio molitor.</title>
        <authorList>
            <person name="Kaur S."/>
            <person name="Stinson S.A."/>
            <person name="diCenzo G.C."/>
        </authorList>
    </citation>
    <scope>NUCLEOTIDE SEQUENCE</scope>
    <source>
        <strain evidence="4">QUZm001</strain>
    </source>
</reference>
<comment type="similarity">
    <text evidence="1">Belongs to the class I-like SAM-binding methyltransferase superfamily. EEF2KMT family.</text>
</comment>
<dbReference type="PANTHER" id="PTHR14614">
    <property type="entry name" value="HEPATOCELLULAR CARCINOMA-ASSOCIATED ANTIGEN"/>
    <property type="match status" value="1"/>
</dbReference>
<name>A0AA38HRE0_9CUCU</name>
<gene>
    <name evidence="4" type="ORF">Zmor_025344</name>
</gene>
<proteinExistence type="inferred from homology"/>
<dbReference type="Gene3D" id="3.40.50.150">
    <property type="entry name" value="Vaccinia Virus protein VP39"/>
    <property type="match status" value="1"/>
</dbReference>
<sequence>MQNEDDSNTLNYIQKQFLCNTPVKEICWQNFSNLTVTVQDEIINNTIRLDSVLKYPLNLSYQKTFLKHLLQLLEKQGSAISDALYEEYARLVALPNNNINFKHYWLEKGKNIILKEDVHLICDGTTGLRTWQAAIALSEWVLANTTHFTAKTVVELGSGTGLVGLVISLLCKPQAVYLSDCHPSVLATLCDNLKLNVGCENGKNCDLLQRFIVKECVNSCEVHVLNLPWEDVCREFCQTLGQVDVVVAADVVYDKTIFEPLISAVECLFKYCSVKQFILSCTERNEDTLDKFLSLIGSKFKICDIVVPPQRNFIWTEQPPVKIFNITKDT</sequence>
<dbReference type="AlphaFoldDB" id="A0AA38HRE0"/>
<dbReference type="GO" id="GO:0032991">
    <property type="term" value="C:protein-containing complex"/>
    <property type="evidence" value="ECO:0007669"/>
    <property type="project" value="TreeGrafter"/>
</dbReference>
<dbReference type="EMBL" id="JALNTZ010000008">
    <property type="protein sequence ID" value="KAJ3642580.1"/>
    <property type="molecule type" value="Genomic_DNA"/>
</dbReference>
<dbReference type="PANTHER" id="PTHR14614:SF130">
    <property type="entry name" value="PROTEIN-LYSINE N-METHYLTRANSFERASE EEF2KMT"/>
    <property type="match status" value="1"/>
</dbReference>
<evidence type="ECO:0000256" key="2">
    <source>
        <dbReference type="ARBA" id="ARBA00022679"/>
    </source>
</evidence>
<dbReference type="Pfam" id="PF14904">
    <property type="entry name" value="FAM86"/>
    <property type="match status" value="1"/>
</dbReference>
<evidence type="ECO:0000313" key="4">
    <source>
        <dbReference type="EMBL" id="KAJ3642580.1"/>
    </source>
</evidence>
<accession>A0AA38HRE0</accession>
<keyword evidence="2" id="KW-0808">Transferase</keyword>
<organism evidence="4 5">
    <name type="scientific">Zophobas morio</name>
    <dbReference type="NCBI Taxonomy" id="2755281"/>
    <lineage>
        <taxon>Eukaryota</taxon>
        <taxon>Metazoa</taxon>
        <taxon>Ecdysozoa</taxon>
        <taxon>Arthropoda</taxon>
        <taxon>Hexapoda</taxon>
        <taxon>Insecta</taxon>
        <taxon>Pterygota</taxon>
        <taxon>Neoptera</taxon>
        <taxon>Endopterygota</taxon>
        <taxon>Coleoptera</taxon>
        <taxon>Polyphaga</taxon>
        <taxon>Cucujiformia</taxon>
        <taxon>Tenebrionidae</taxon>
        <taxon>Zophobas</taxon>
    </lineage>
</organism>
<dbReference type="InterPro" id="IPR029426">
    <property type="entry name" value="FAM86_N"/>
</dbReference>
<comment type="caution">
    <text evidence="4">The sequence shown here is derived from an EMBL/GenBank/DDBJ whole genome shotgun (WGS) entry which is preliminary data.</text>
</comment>
<evidence type="ECO:0000313" key="5">
    <source>
        <dbReference type="Proteomes" id="UP001168821"/>
    </source>
</evidence>
<evidence type="ECO:0000259" key="3">
    <source>
        <dbReference type="Pfam" id="PF14904"/>
    </source>
</evidence>
<dbReference type="Proteomes" id="UP001168821">
    <property type="component" value="Unassembled WGS sequence"/>
</dbReference>